<dbReference type="Proteomes" id="UP000215914">
    <property type="component" value="Chromosome 7"/>
</dbReference>
<name>A0A251UBA7_HELAN</name>
<organism evidence="1 2">
    <name type="scientific">Helianthus annuus</name>
    <name type="common">Common sunflower</name>
    <dbReference type="NCBI Taxonomy" id="4232"/>
    <lineage>
        <taxon>Eukaryota</taxon>
        <taxon>Viridiplantae</taxon>
        <taxon>Streptophyta</taxon>
        <taxon>Embryophyta</taxon>
        <taxon>Tracheophyta</taxon>
        <taxon>Spermatophyta</taxon>
        <taxon>Magnoliopsida</taxon>
        <taxon>eudicotyledons</taxon>
        <taxon>Gunneridae</taxon>
        <taxon>Pentapetalae</taxon>
        <taxon>asterids</taxon>
        <taxon>campanulids</taxon>
        <taxon>Asterales</taxon>
        <taxon>Asteraceae</taxon>
        <taxon>Asteroideae</taxon>
        <taxon>Heliantheae alliance</taxon>
        <taxon>Heliantheae</taxon>
        <taxon>Helianthus</taxon>
    </lineage>
</organism>
<evidence type="ECO:0000313" key="1">
    <source>
        <dbReference type="EMBL" id="OTG20650.1"/>
    </source>
</evidence>
<accession>A0A251UBA7</accession>
<sequence>MYNAYSRGSFGHLPLFQHVQVLKASCTIFKSTNEFLHLSNSLKFLRRDFKAWSGT</sequence>
<protein>
    <submittedName>
        <fullName evidence="1">Uncharacterized protein</fullName>
    </submittedName>
</protein>
<proteinExistence type="predicted"/>
<evidence type="ECO:0000313" key="2">
    <source>
        <dbReference type="Proteomes" id="UP000215914"/>
    </source>
</evidence>
<dbReference type="InParanoid" id="A0A251UBA7"/>
<dbReference type="AlphaFoldDB" id="A0A251UBA7"/>
<keyword evidence="2" id="KW-1185">Reference proteome</keyword>
<gene>
    <name evidence="1" type="ORF">HannXRQ_Chr07g0195441</name>
</gene>
<reference evidence="2" key="1">
    <citation type="journal article" date="2017" name="Nature">
        <title>The sunflower genome provides insights into oil metabolism, flowering and Asterid evolution.</title>
        <authorList>
            <person name="Badouin H."/>
            <person name="Gouzy J."/>
            <person name="Grassa C.J."/>
            <person name="Murat F."/>
            <person name="Staton S.E."/>
            <person name="Cottret L."/>
            <person name="Lelandais-Briere C."/>
            <person name="Owens G.L."/>
            <person name="Carrere S."/>
            <person name="Mayjonade B."/>
            <person name="Legrand L."/>
            <person name="Gill N."/>
            <person name="Kane N.C."/>
            <person name="Bowers J.E."/>
            <person name="Hubner S."/>
            <person name="Bellec A."/>
            <person name="Berard A."/>
            <person name="Berges H."/>
            <person name="Blanchet N."/>
            <person name="Boniface M.C."/>
            <person name="Brunel D."/>
            <person name="Catrice O."/>
            <person name="Chaidir N."/>
            <person name="Claudel C."/>
            <person name="Donnadieu C."/>
            <person name="Faraut T."/>
            <person name="Fievet G."/>
            <person name="Helmstetter N."/>
            <person name="King M."/>
            <person name="Knapp S.J."/>
            <person name="Lai Z."/>
            <person name="Le Paslier M.C."/>
            <person name="Lippi Y."/>
            <person name="Lorenzon L."/>
            <person name="Mandel J.R."/>
            <person name="Marage G."/>
            <person name="Marchand G."/>
            <person name="Marquand E."/>
            <person name="Bret-Mestries E."/>
            <person name="Morien E."/>
            <person name="Nambeesan S."/>
            <person name="Nguyen T."/>
            <person name="Pegot-Espagnet P."/>
            <person name="Pouilly N."/>
            <person name="Raftis F."/>
            <person name="Sallet E."/>
            <person name="Schiex T."/>
            <person name="Thomas J."/>
            <person name="Vandecasteele C."/>
            <person name="Vares D."/>
            <person name="Vear F."/>
            <person name="Vautrin S."/>
            <person name="Crespi M."/>
            <person name="Mangin B."/>
            <person name="Burke J.M."/>
            <person name="Salse J."/>
            <person name="Munos S."/>
            <person name="Vincourt P."/>
            <person name="Rieseberg L.H."/>
            <person name="Langlade N.B."/>
        </authorList>
    </citation>
    <scope>NUCLEOTIDE SEQUENCE [LARGE SCALE GENOMIC DNA]</scope>
    <source>
        <strain evidence="2">cv. SF193</strain>
    </source>
</reference>
<dbReference type="EMBL" id="CM007896">
    <property type="protein sequence ID" value="OTG20650.1"/>
    <property type="molecule type" value="Genomic_DNA"/>
</dbReference>